<keyword evidence="3" id="KW-1185">Reference proteome</keyword>
<name>A0A3S5CJA5_9PLAT</name>
<organism evidence="2 3">
    <name type="scientific">Protopolystoma xenopodis</name>
    <dbReference type="NCBI Taxonomy" id="117903"/>
    <lineage>
        <taxon>Eukaryota</taxon>
        <taxon>Metazoa</taxon>
        <taxon>Spiralia</taxon>
        <taxon>Lophotrochozoa</taxon>
        <taxon>Platyhelminthes</taxon>
        <taxon>Monogenea</taxon>
        <taxon>Polyopisthocotylea</taxon>
        <taxon>Polystomatidea</taxon>
        <taxon>Polystomatidae</taxon>
        <taxon>Protopolystoma</taxon>
    </lineage>
</organism>
<dbReference type="EMBL" id="CAAALY010016092">
    <property type="protein sequence ID" value="VEL12863.1"/>
    <property type="molecule type" value="Genomic_DNA"/>
</dbReference>
<comment type="caution">
    <text evidence="2">The sequence shown here is derived from an EMBL/GenBank/DDBJ whole genome shotgun (WGS) entry which is preliminary data.</text>
</comment>
<gene>
    <name evidence="2" type="ORF">PXEA_LOCUS6303</name>
</gene>
<evidence type="ECO:0000313" key="2">
    <source>
        <dbReference type="EMBL" id="VEL12863.1"/>
    </source>
</evidence>
<proteinExistence type="predicted"/>
<feature type="region of interest" description="Disordered" evidence="1">
    <location>
        <begin position="81"/>
        <end position="121"/>
    </location>
</feature>
<dbReference type="AlphaFoldDB" id="A0A3S5CJA5"/>
<evidence type="ECO:0000313" key="3">
    <source>
        <dbReference type="Proteomes" id="UP000784294"/>
    </source>
</evidence>
<dbReference type="Proteomes" id="UP000784294">
    <property type="component" value="Unassembled WGS sequence"/>
</dbReference>
<reference evidence="2" key="1">
    <citation type="submission" date="2018-11" db="EMBL/GenBank/DDBJ databases">
        <authorList>
            <consortium name="Pathogen Informatics"/>
        </authorList>
    </citation>
    <scope>NUCLEOTIDE SEQUENCE</scope>
</reference>
<protein>
    <submittedName>
        <fullName evidence="2">Uncharacterized protein</fullName>
    </submittedName>
</protein>
<sequence length="121" mass="13087">MSTTLLPLSVTSRGAAYGRQNRPSGAPIRTGCPSLLGEHCLLAAPKPIEMVHRHSGLSPQPREPVAYALVCLRNALPYRRDGRRPSVAGLGCTYRRSPGRPETEPQSWPRSDASLAVWSSA</sequence>
<evidence type="ECO:0000256" key="1">
    <source>
        <dbReference type="SAM" id="MobiDB-lite"/>
    </source>
</evidence>
<accession>A0A3S5CJA5</accession>